<organism evidence="8 9">
    <name type="scientific">Methanolacinia petrolearia (strain DSM 11571 / OCM 486 / SEBR 4847)</name>
    <name type="common">Methanoplanus petrolearius</name>
    <dbReference type="NCBI Taxonomy" id="679926"/>
    <lineage>
        <taxon>Archaea</taxon>
        <taxon>Methanobacteriati</taxon>
        <taxon>Methanobacteriota</taxon>
        <taxon>Stenosarchaea group</taxon>
        <taxon>Methanomicrobia</taxon>
        <taxon>Methanomicrobiales</taxon>
        <taxon>Methanomicrobiaceae</taxon>
        <taxon>Methanolacinia</taxon>
    </lineage>
</organism>
<evidence type="ECO:0000256" key="1">
    <source>
        <dbReference type="ARBA" id="ARBA00010761"/>
    </source>
</evidence>
<dbReference type="Proteomes" id="UP000006565">
    <property type="component" value="Chromosome"/>
</dbReference>
<keyword evidence="3 6" id="KW-0694">RNA-binding</keyword>
<dbReference type="Pfam" id="PF07650">
    <property type="entry name" value="KH_2"/>
    <property type="match status" value="1"/>
</dbReference>
<dbReference type="SUPFAM" id="SSF54814">
    <property type="entry name" value="Prokaryotic type KH domain (KH-domain type II)"/>
    <property type="match status" value="1"/>
</dbReference>
<gene>
    <name evidence="6" type="primary">rps3</name>
    <name evidence="8" type="ordered locus">Mpet_2194</name>
</gene>
<comment type="subunit">
    <text evidence="6">Part of the 30S ribosomal subunit.</text>
</comment>
<dbReference type="Gene3D" id="3.30.1140.32">
    <property type="entry name" value="Ribosomal protein S3, C-terminal domain"/>
    <property type="match status" value="1"/>
</dbReference>
<dbReference type="eggNOG" id="arCOG04097">
    <property type="taxonomic scope" value="Archaea"/>
</dbReference>
<sequence>MAVERRFVEDGVRAARVEKYLRKELKRAGYGGTEIVRTPLGTQITIYAEKPGIVIGKGGKVVREITSNLQNDYGIESPQIEVQQVENPAFNAQIMAERLANSLERGWYFRKAGTSIIRRIMESGALGCEVVISGKLTGARSRVQKFTEGYIKHAGEPSETIVEHGFAIAIKKLGVIGCQVKIVPPGAQLPDHFEVLEPETISKSEPARAEPEEEIPEEDIIGQEIDAEMEAVEDVPKEEDF</sequence>
<evidence type="ECO:0000256" key="5">
    <source>
        <dbReference type="ARBA" id="ARBA00023274"/>
    </source>
</evidence>
<dbReference type="SUPFAM" id="SSF54821">
    <property type="entry name" value="Ribosomal protein S3 C-terminal domain"/>
    <property type="match status" value="1"/>
</dbReference>
<dbReference type="InterPro" id="IPR005703">
    <property type="entry name" value="Ribosomal_uS3_euk/arc"/>
</dbReference>
<dbReference type="Gene3D" id="3.30.300.20">
    <property type="match status" value="1"/>
</dbReference>
<protein>
    <recommendedName>
        <fullName evidence="6">Small ribosomal subunit protein uS3</fullName>
    </recommendedName>
</protein>
<dbReference type="CDD" id="cd02411">
    <property type="entry name" value="KH-II_30S_S3_arch"/>
    <property type="match status" value="1"/>
</dbReference>
<dbReference type="InterPro" id="IPR015946">
    <property type="entry name" value="KH_dom-like_a/b"/>
</dbReference>
<dbReference type="InterPro" id="IPR004087">
    <property type="entry name" value="KH_dom"/>
</dbReference>
<accession>E1RKC9</accession>
<dbReference type="HOGENOM" id="CLU_058591_1_1_2"/>
<comment type="function">
    <text evidence="6">Binds the lower part of the 30S subunit head.</text>
</comment>
<keyword evidence="9" id="KW-1185">Reference proteome</keyword>
<dbReference type="InterPro" id="IPR027488">
    <property type="entry name" value="Ribosomal_uS3_arc"/>
</dbReference>
<dbReference type="EMBL" id="CP002117">
    <property type="protein sequence ID" value="ADN36942.1"/>
    <property type="molecule type" value="Genomic_DNA"/>
</dbReference>
<comment type="similarity">
    <text evidence="1 6">Belongs to the universal ribosomal protein uS3 family.</text>
</comment>
<dbReference type="InterPro" id="IPR057258">
    <property type="entry name" value="Ribosomal_uS3"/>
</dbReference>
<evidence type="ECO:0000313" key="9">
    <source>
        <dbReference type="Proteomes" id="UP000006565"/>
    </source>
</evidence>
<reference evidence="8 9" key="1">
    <citation type="journal article" date="2010" name="Stand. Genomic Sci.">
        <title>Complete genome sequence of Methanoplanus petrolearius type strain (SEBR 4847).</title>
        <authorList>
            <person name="Brambilla E."/>
            <person name="Djao O.D."/>
            <person name="Daligault H."/>
            <person name="Lapidus A."/>
            <person name="Lucas S."/>
            <person name="Hammon N."/>
            <person name="Nolan M."/>
            <person name="Tice H."/>
            <person name="Cheng J.F."/>
            <person name="Han C."/>
            <person name="Tapia R."/>
            <person name="Goodwin L."/>
            <person name="Pitluck S."/>
            <person name="Liolios K."/>
            <person name="Ivanova N."/>
            <person name="Mavromatis K."/>
            <person name="Mikhailova N."/>
            <person name="Pati A."/>
            <person name="Chen A."/>
            <person name="Palaniappan K."/>
            <person name="Land M."/>
            <person name="Hauser L."/>
            <person name="Chang Y.J."/>
            <person name="Jeffries C.D."/>
            <person name="Rohde M."/>
            <person name="Spring S."/>
            <person name="Sikorski J."/>
            <person name="Goker M."/>
            <person name="Woyke T."/>
            <person name="Bristow J."/>
            <person name="Eisen J.A."/>
            <person name="Markowitz V."/>
            <person name="Hugenholtz P."/>
            <person name="Kyrpides N.C."/>
            <person name="Klenk H.P."/>
        </authorList>
    </citation>
    <scope>NUCLEOTIDE SEQUENCE [LARGE SCALE GENOMIC DNA]</scope>
    <source>
        <strain evidence="9">DSM 11571 / OCM 486 / SEBR 4847</strain>
    </source>
</reference>
<dbReference type="OrthoDB" id="9126at2157"/>
<dbReference type="FunFam" id="3.30.300.20:FF:000001">
    <property type="entry name" value="30S ribosomal protein S3"/>
    <property type="match status" value="1"/>
</dbReference>
<dbReference type="HAMAP" id="MF_01309_A">
    <property type="entry name" value="Ribosomal_uS3_A"/>
    <property type="match status" value="1"/>
</dbReference>
<dbReference type="GO" id="GO:0019843">
    <property type="term" value="F:rRNA binding"/>
    <property type="evidence" value="ECO:0007669"/>
    <property type="project" value="UniProtKB-UniRule"/>
</dbReference>
<evidence type="ECO:0000313" key="8">
    <source>
        <dbReference type="EMBL" id="ADN36942.1"/>
    </source>
</evidence>
<keyword evidence="4 6" id="KW-0689">Ribosomal protein</keyword>
<dbReference type="KEGG" id="mpi:Mpet_2194"/>
<evidence type="ECO:0000256" key="4">
    <source>
        <dbReference type="ARBA" id="ARBA00022980"/>
    </source>
</evidence>
<dbReference type="InterPro" id="IPR001351">
    <property type="entry name" value="Ribosomal_uS3_C"/>
</dbReference>
<dbReference type="InterPro" id="IPR004044">
    <property type="entry name" value="KH_dom_type_2"/>
</dbReference>
<dbReference type="PROSITE" id="PS50823">
    <property type="entry name" value="KH_TYPE_2"/>
    <property type="match status" value="1"/>
</dbReference>
<evidence type="ECO:0000256" key="6">
    <source>
        <dbReference type="HAMAP-Rule" id="MF_01309"/>
    </source>
</evidence>
<evidence type="ECO:0000256" key="3">
    <source>
        <dbReference type="ARBA" id="ARBA00022884"/>
    </source>
</evidence>
<dbReference type="AlphaFoldDB" id="E1RKC9"/>
<dbReference type="NCBIfam" id="TIGR01008">
    <property type="entry name" value="uS3_euk_arch"/>
    <property type="match status" value="1"/>
</dbReference>
<dbReference type="GeneID" id="9744679"/>
<dbReference type="NCBIfam" id="NF003219">
    <property type="entry name" value="PRK04191.1"/>
    <property type="match status" value="1"/>
</dbReference>
<dbReference type="InterPro" id="IPR009019">
    <property type="entry name" value="KH_sf_prok-type"/>
</dbReference>
<feature type="domain" description="KH type-2" evidence="7">
    <location>
        <begin position="17"/>
        <end position="86"/>
    </location>
</feature>
<dbReference type="RefSeq" id="WP_013330119.1">
    <property type="nucleotide sequence ID" value="NC_014507.1"/>
</dbReference>
<dbReference type="GO" id="GO:0006412">
    <property type="term" value="P:translation"/>
    <property type="evidence" value="ECO:0007669"/>
    <property type="project" value="UniProtKB-UniRule"/>
</dbReference>
<evidence type="ECO:0000259" key="7">
    <source>
        <dbReference type="PROSITE" id="PS50823"/>
    </source>
</evidence>
<keyword evidence="5 6" id="KW-0687">Ribonucleoprotein</keyword>
<dbReference type="GO" id="GO:0022627">
    <property type="term" value="C:cytosolic small ribosomal subunit"/>
    <property type="evidence" value="ECO:0007669"/>
    <property type="project" value="UniProtKB-UniRule"/>
</dbReference>
<dbReference type="PANTHER" id="PTHR11760:SF32">
    <property type="entry name" value="SMALL RIBOSOMAL SUBUNIT PROTEIN US3"/>
    <property type="match status" value="1"/>
</dbReference>
<dbReference type="GO" id="GO:0003735">
    <property type="term" value="F:structural constituent of ribosome"/>
    <property type="evidence" value="ECO:0007669"/>
    <property type="project" value="UniProtKB-UniRule"/>
</dbReference>
<evidence type="ECO:0000256" key="2">
    <source>
        <dbReference type="ARBA" id="ARBA00022730"/>
    </source>
</evidence>
<proteinExistence type="inferred from homology"/>
<dbReference type="PANTHER" id="PTHR11760">
    <property type="entry name" value="30S/40S RIBOSOMAL PROTEIN S3"/>
    <property type="match status" value="1"/>
</dbReference>
<keyword evidence="2 6" id="KW-0699">rRNA-binding</keyword>
<dbReference type="InterPro" id="IPR036419">
    <property type="entry name" value="Ribosomal_S3_C_sf"/>
</dbReference>
<name>E1RKC9_METP4</name>
<dbReference type="SMART" id="SM00322">
    <property type="entry name" value="KH"/>
    <property type="match status" value="1"/>
</dbReference>
<dbReference type="Pfam" id="PF00189">
    <property type="entry name" value="Ribosomal_S3_C"/>
    <property type="match status" value="1"/>
</dbReference>
<dbReference type="STRING" id="679926.Mpet_2194"/>